<evidence type="ECO:0000313" key="9">
    <source>
        <dbReference type="EMBL" id="CAE7209399.1"/>
    </source>
</evidence>
<feature type="transmembrane region" description="Helical" evidence="7">
    <location>
        <begin position="259"/>
        <end position="277"/>
    </location>
</feature>
<feature type="non-terminal residue" evidence="9">
    <location>
        <position position="307"/>
    </location>
</feature>
<evidence type="ECO:0000256" key="7">
    <source>
        <dbReference type="SAM" id="Phobius"/>
    </source>
</evidence>
<keyword evidence="8" id="KW-0732">Signal</keyword>
<name>A0A812JN16_SYMPI</name>
<comment type="subcellular location">
    <subcellularLocation>
        <location evidence="1">Membrane</location>
        <topology evidence="1">Multi-pass membrane protein</topology>
    </subcellularLocation>
</comment>
<evidence type="ECO:0000256" key="8">
    <source>
        <dbReference type="SAM" id="SignalP"/>
    </source>
</evidence>
<dbReference type="GO" id="GO:0005254">
    <property type="term" value="F:chloride channel activity"/>
    <property type="evidence" value="ECO:0007669"/>
    <property type="project" value="InterPro"/>
</dbReference>
<evidence type="ECO:0000256" key="1">
    <source>
        <dbReference type="ARBA" id="ARBA00004141"/>
    </source>
</evidence>
<organism evidence="9 10">
    <name type="scientific">Symbiodinium pilosum</name>
    <name type="common">Dinoflagellate</name>
    <dbReference type="NCBI Taxonomy" id="2952"/>
    <lineage>
        <taxon>Eukaryota</taxon>
        <taxon>Sar</taxon>
        <taxon>Alveolata</taxon>
        <taxon>Dinophyceae</taxon>
        <taxon>Suessiales</taxon>
        <taxon>Symbiodiniaceae</taxon>
        <taxon>Symbiodinium</taxon>
    </lineage>
</organism>
<dbReference type="Proteomes" id="UP000649617">
    <property type="component" value="Unassembled WGS sequence"/>
</dbReference>
<reference evidence="9" key="1">
    <citation type="submission" date="2021-02" db="EMBL/GenBank/DDBJ databases">
        <authorList>
            <person name="Dougan E. K."/>
            <person name="Rhodes N."/>
            <person name="Thang M."/>
            <person name="Chan C."/>
        </authorList>
    </citation>
    <scope>NUCLEOTIDE SEQUENCE</scope>
</reference>
<keyword evidence="5" id="KW-0406">Ion transport</keyword>
<sequence>MMGILLLIALCVASTVALVVSDPAKLDVGRFQRISTFLEVVVGLLLGFFLSSSVQRWYNCTNGFLELFDAIRSLHMQLNALGVPKERVRLCLRYCVVSAHCLDNDLIAAAMSPEDRAAFLQDQWETIATDAEDGSVFTDKSKSFATLLANEREILAKIDDPAQTLWVWVTSLLTRMSADGEIPPIPTPTYGRIITIAEQAYGGIRTVRASIRVQPPFVHVQMMAALVLVNNIINAVSFGMGAGVTVSMCLARYHDVSHSLQYLVVSLILSTVGPFLYQALLEVAVCIAQPFTAAGHDAKSPGRIPTE</sequence>
<evidence type="ECO:0000256" key="3">
    <source>
        <dbReference type="ARBA" id="ARBA00022692"/>
    </source>
</evidence>
<keyword evidence="4 7" id="KW-1133">Transmembrane helix</keyword>
<gene>
    <name evidence="9" type="primary">NSUN2</name>
    <name evidence="9" type="ORF">SPIL2461_LOCUS2202</name>
</gene>
<feature type="transmembrane region" description="Helical" evidence="7">
    <location>
        <begin position="31"/>
        <end position="50"/>
    </location>
</feature>
<evidence type="ECO:0000256" key="6">
    <source>
        <dbReference type="ARBA" id="ARBA00023136"/>
    </source>
</evidence>
<evidence type="ECO:0000256" key="2">
    <source>
        <dbReference type="ARBA" id="ARBA00022448"/>
    </source>
</evidence>
<keyword evidence="6 7" id="KW-0472">Membrane</keyword>
<proteinExistence type="predicted"/>
<protein>
    <submittedName>
        <fullName evidence="9">NSUN2 protein</fullName>
    </submittedName>
</protein>
<feature type="transmembrane region" description="Helical" evidence="7">
    <location>
        <begin position="232"/>
        <end position="253"/>
    </location>
</feature>
<evidence type="ECO:0000313" key="10">
    <source>
        <dbReference type="Proteomes" id="UP000649617"/>
    </source>
</evidence>
<dbReference type="InterPro" id="IPR044669">
    <property type="entry name" value="YneE/VCCN1/2-like"/>
</dbReference>
<evidence type="ECO:0000256" key="4">
    <source>
        <dbReference type="ARBA" id="ARBA00022989"/>
    </source>
</evidence>
<feature type="chain" id="PRO_5032943816" evidence="8">
    <location>
        <begin position="18"/>
        <end position="307"/>
    </location>
</feature>
<dbReference type="Pfam" id="PF25539">
    <property type="entry name" value="Bestrophin_2"/>
    <property type="match status" value="1"/>
</dbReference>
<keyword evidence="2" id="KW-0813">Transport</keyword>
<keyword evidence="10" id="KW-1185">Reference proteome</keyword>
<feature type="signal peptide" evidence="8">
    <location>
        <begin position="1"/>
        <end position="17"/>
    </location>
</feature>
<dbReference type="OrthoDB" id="426678at2759"/>
<dbReference type="AlphaFoldDB" id="A0A812JN16"/>
<dbReference type="GO" id="GO:0016020">
    <property type="term" value="C:membrane"/>
    <property type="evidence" value="ECO:0007669"/>
    <property type="project" value="UniProtKB-SubCell"/>
</dbReference>
<accession>A0A812JN16</accession>
<keyword evidence="3 7" id="KW-0812">Transmembrane</keyword>
<dbReference type="EMBL" id="CAJNIZ010002331">
    <property type="protein sequence ID" value="CAE7209399.1"/>
    <property type="molecule type" value="Genomic_DNA"/>
</dbReference>
<comment type="caution">
    <text evidence="9">The sequence shown here is derived from an EMBL/GenBank/DDBJ whole genome shotgun (WGS) entry which is preliminary data.</text>
</comment>
<evidence type="ECO:0000256" key="5">
    <source>
        <dbReference type="ARBA" id="ARBA00023065"/>
    </source>
</evidence>